<evidence type="ECO:0000313" key="3">
    <source>
        <dbReference type="Proteomes" id="UP001152300"/>
    </source>
</evidence>
<dbReference type="EMBL" id="JAPEIS010000016">
    <property type="protein sequence ID" value="KAJ8058431.1"/>
    <property type="molecule type" value="Genomic_DNA"/>
</dbReference>
<accession>A0A9X0A915</accession>
<protein>
    <submittedName>
        <fullName evidence="2">Uncharacterized protein</fullName>
    </submittedName>
</protein>
<feature type="compositionally biased region" description="Basic and acidic residues" evidence="1">
    <location>
        <begin position="87"/>
        <end position="102"/>
    </location>
</feature>
<sequence>MPAVYLRFDILGPFKDEFSTTSLPFLGEVGKPEGEKTLRVRNDEVGMATRHTPRKMIKAKKAYTIEIPDSESDRDTSPSPSTSRKRVAFDAEIKVEGKEGVKKQRQRQ</sequence>
<comment type="caution">
    <text evidence="2">The sequence shown here is derived from an EMBL/GenBank/DDBJ whole genome shotgun (WGS) entry which is preliminary data.</text>
</comment>
<organism evidence="2 3">
    <name type="scientific">Sclerotinia nivalis</name>
    <dbReference type="NCBI Taxonomy" id="352851"/>
    <lineage>
        <taxon>Eukaryota</taxon>
        <taxon>Fungi</taxon>
        <taxon>Dikarya</taxon>
        <taxon>Ascomycota</taxon>
        <taxon>Pezizomycotina</taxon>
        <taxon>Leotiomycetes</taxon>
        <taxon>Helotiales</taxon>
        <taxon>Sclerotiniaceae</taxon>
        <taxon>Sclerotinia</taxon>
    </lineage>
</organism>
<name>A0A9X0A915_9HELO</name>
<dbReference type="AlphaFoldDB" id="A0A9X0A915"/>
<proteinExistence type="predicted"/>
<evidence type="ECO:0000256" key="1">
    <source>
        <dbReference type="SAM" id="MobiDB-lite"/>
    </source>
</evidence>
<reference evidence="2" key="1">
    <citation type="submission" date="2022-11" db="EMBL/GenBank/DDBJ databases">
        <title>Genome Resource of Sclerotinia nivalis Strain SnTB1, a Plant Pathogen Isolated from American Ginseng.</title>
        <authorList>
            <person name="Fan S."/>
        </authorList>
    </citation>
    <scope>NUCLEOTIDE SEQUENCE</scope>
    <source>
        <strain evidence="2">SnTB1</strain>
    </source>
</reference>
<evidence type="ECO:0000313" key="2">
    <source>
        <dbReference type="EMBL" id="KAJ8058431.1"/>
    </source>
</evidence>
<feature type="region of interest" description="Disordered" evidence="1">
    <location>
        <begin position="62"/>
        <end position="108"/>
    </location>
</feature>
<keyword evidence="3" id="KW-1185">Reference proteome</keyword>
<gene>
    <name evidence="2" type="ORF">OCU04_012620</name>
</gene>
<dbReference type="Proteomes" id="UP001152300">
    <property type="component" value="Unassembled WGS sequence"/>
</dbReference>